<dbReference type="GO" id="GO:0042823">
    <property type="term" value="P:pyridoxal phosphate biosynthetic process"/>
    <property type="evidence" value="ECO:0007669"/>
    <property type="project" value="UniProtKB-UniRule"/>
</dbReference>
<comment type="similarity">
    <text evidence="1 10">Belongs to the glutaminase PdxT/SNO family.</text>
</comment>
<dbReference type="GO" id="GO:0005829">
    <property type="term" value="C:cytosol"/>
    <property type="evidence" value="ECO:0007669"/>
    <property type="project" value="TreeGrafter"/>
</dbReference>
<feature type="binding site" evidence="10 12">
    <location>
        <begin position="136"/>
        <end position="137"/>
    </location>
    <ligand>
        <name>L-glutamine</name>
        <dbReference type="ChEBI" id="CHEBI:58359"/>
    </ligand>
</feature>
<feature type="active site" description="Charge relay system" evidence="10 11">
    <location>
        <position position="174"/>
    </location>
</feature>
<feature type="active site" description="Charge relay system" evidence="10 11">
    <location>
        <position position="172"/>
    </location>
</feature>
<organism evidence="13 14">
    <name type="scientific">Tetzosporium hominis</name>
    <dbReference type="NCBI Taxonomy" id="2020506"/>
    <lineage>
        <taxon>Bacteria</taxon>
        <taxon>Bacillati</taxon>
        <taxon>Bacillota</taxon>
        <taxon>Bacilli</taxon>
        <taxon>Bacillales</taxon>
        <taxon>Caryophanaceae</taxon>
        <taxon>Tetzosporium</taxon>
    </lineage>
</organism>
<keyword evidence="4 10" id="KW-0315">Glutamine amidotransferase</keyword>
<dbReference type="FunFam" id="3.40.50.880:FF:000010">
    <property type="entry name" value="uncharacterized protein LOC100176842 isoform X2"/>
    <property type="match status" value="1"/>
</dbReference>
<dbReference type="InterPro" id="IPR002161">
    <property type="entry name" value="PdxT/SNO"/>
</dbReference>
<dbReference type="PROSITE" id="PS51273">
    <property type="entry name" value="GATASE_TYPE_1"/>
    <property type="match status" value="1"/>
</dbReference>
<evidence type="ECO:0000256" key="10">
    <source>
        <dbReference type="HAMAP-Rule" id="MF_01615"/>
    </source>
</evidence>
<keyword evidence="3 10" id="KW-0663">Pyridoxal phosphate</keyword>
<dbReference type="UniPathway" id="UPA00245"/>
<dbReference type="PANTHER" id="PTHR31559:SF0">
    <property type="entry name" value="PYRIDOXAL 5'-PHOSPHATE SYNTHASE SUBUNIT SNO1-RELATED"/>
    <property type="match status" value="1"/>
</dbReference>
<dbReference type="Gene3D" id="3.40.50.880">
    <property type="match status" value="1"/>
</dbReference>
<dbReference type="GO" id="GO:0008614">
    <property type="term" value="P:pyridoxine metabolic process"/>
    <property type="evidence" value="ECO:0007669"/>
    <property type="project" value="TreeGrafter"/>
</dbReference>
<comment type="catalytic activity">
    <reaction evidence="6 10">
        <text>aldehydo-D-ribose 5-phosphate + D-glyceraldehyde 3-phosphate + L-glutamine = pyridoxal 5'-phosphate + L-glutamate + phosphate + 3 H2O + H(+)</text>
        <dbReference type="Rhea" id="RHEA:31507"/>
        <dbReference type="ChEBI" id="CHEBI:15377"/>
        <dbReference type="ChEBI" id="CHEBI:15378"/>
        <dbReference type="ChEBI" id="CHEBI:29985"/>
        <dbReference type="ChEBI" id="CHEBI:43474"/>
        <dbReference type="ChEBI" id="CHEBI:58273"/>
        <dbReference type="ChEBI" id="CHEBI:58359"/>
        <dbReference type="ChEBI" id="CHEBI:59776"/>
        <dbReference type="ChEBI" id="CHEBI:597326"/>
        <dbReference type="EC" id="4.3.3.6"/>
    </reaction>
</comment>
<dbReference type="Proteomes" id="UP000217065">
    <property type="component" value="Unassembled WGS sequence"/>
</dbReference>
<dbReference type="AlphaFoldDB" id="A0A264W4B6"/>
<dbReference type="GO" id="GO:1903600">
    <property type="term" value="C:glutaminase complex"/>
    <property type="evidence" value="ECO:0007669"/>
    <property type="project" value="TreeGrafter"/>
</dbReference>
<evidence type="ECO:0000256" key="3">
    <source>
        <dbReference type="ARBA" id="ARBA00022898"/>
    </source>
</evidence>
<evidence type="ECO:0000256" key="6">
    <source>
        <dbReference type="ARBA" id="ARBA00047992"/>
    </source>
</evidence>
<keyword evidence="5 10" id="KW-0456">Lyase</keyword>
<keyword evidence="14" id="KW-1185">Reference proteome</keyword>
<evidence type="ECO:0000256" key="4">
    <source>
        <dbReference type="ARBA" id="ARBA00022962"/>
    </source>
</evidence>
<feature type="binding site" evidence="10 12">
    <location>
        <position position="106"/>
    </location>
    <ligand>
        <name>L-glutamine</name>
        <dbReference type="ChEBI" id="CHEBI:58359"/>
    </ligand>
</feature>
<reference evidence="13 14" key="1">
    <citation type="submission" date="2017-07" db="EMBL/GenBank/DDBJ databases">
        <title>Tetzosporium hominis gen.nov. sp.nov.</title>
        <authorList>
            <person name="Tetz G."/>
            <person name="Tetz V."/>
        </authorList>
    </citation>
    <scope>NUCLEOTIDE SEQUENCE [LARGE SCALE GENOMIC DNA]</scope>
    <source>
        <strain evidence="13 14">VT-49</strain>
    </source>
</reference>
<evidence type="ECO:0000256" key="11">
    <source>
        <dbReference type="PIRSR" id="PIRSR005639-1"/>
    </source>
</evidence>
<feature type="active site" description="Nucleophile" evidence="10 11">
    <location>
        <position position="79"/>
    </location>
</feature>
<gene>
    <name evidence="10" type="primary">pdxT</name>
    <name evidence="13" type="ORF">CF394_06730</name>
</gene>
<evidence type="ECO:0000313" key="14">
    <source>
        <dbReference type="Proteomes" id="UP000217065"/>
    </source>
</evidence>
<dbReference type="GO" id="GO:0006543">
    <property type="term" value="P:L-glutamine catabolic process"/>
    <property type="evidence" value="ECO:0007669"/>
    <property type="project" value="UniProtKB-UniRule"/>
</dbReference>
<evidence type="ECO:0000256" key="5">
    <source>
        <dbReference type="ARBA" id="ARBA00023239"/>
    </source>
</evidence>
<evidence type="ECO:0000256" key="9">
    <source>
        <dbReference type="ARBA" id="ARBA00064749"/>
    </source>
</evidence>
<dbReference type="PIRSF" id="PIRSF005639">
    <property type="entry name" value="Glut_amidoT_SNO"/>
    <property type="match status" value="1"/>
</dbReference>
<dbReference type="NCBIfam" id="TIGR03800">
    <property type="entry name" value="PLP_synth_Pdx2"/>
    <property type="match status" value="1"/>
</dbReference>
<dbReference type="PROSITE" id="PS01236">
    <property type="entry name" value="PDXT_SNO_1"/>
    <property type="match status" value="1"/>
</dbReference>
<dbReference type="EC" id="3.5.1.2" evidence="10"/>
<dbReference type="OrthoDB" id="9810320at2"/>
<protein>
    <recommendedName>
        <fullName evidence="10">Pyridoxal 5'-phosphate synthase subunit PdxT</fullName>
        <ecNumber evidence="10">4.3.3.6</ecNumber>
    </recommendedName>
    <alternativeName>
        <fullName evidence="10">Pdx2</fullName>
    </alternativeName>
    <alternativeName>
        <fullName evidence="10">Pyridoxal 5'-phosphate synthase glutaminase subunit</fullName>
        <ecNumber evidence="10">3.5.1.2</ecNumber>
    </alternativeName>
</protein>
<dbReference type="HAMAP" id="MF_01615">
    <property type="entry name" value="PdxT"/>
    <property type="match status" value="1"/>
</dbReference>
<evidence type="ECO:0000256" key="7">
    <source>
        <dbReference type="ARBA" id="ARBA00049534"/>
    </source>
</evidence>
<evidence type="ECO:0000313" key="13">
    <source>
        <dbReference type="EMBL" id="OZS78448.1"/>
    </source>
</evidence>
<dbReference type="InterPro" id="IPR021196">
    <property type="entry name" value="PdxT/SNO_CS"/>
</dbReference>
<comment type="subunit">
    <text evidence="9 10">In the presence of PdxS, forms a dodecamer of heterodimers. Only shows activity in the heterodimer.</text>
</comment>
<sequence>MKRIGVLALQGAVREHILAIEASGAEGVPVKTVAELEGLDGLVLPGGESTTMRRLLDSYELLEPIRKKALDGLPVFGTCAGLILLAGTIVGYEEPHLGLMDITVERNSFGRQVDSFEVPLAIEGVGVGVDFPAVFIRAPHIVSVGPDVEVLATHGDRIVLARQGRFLGCSFHPELTDDHRVMQYFIDICVHSKESSEVGSV</sequence>
<proteinExistence type="inferred from homology"/>
<accession>A0A264W4B6</accession>
<dbReference type="RefSeq" id="WP_094942474.1">
    <property type="nucleotide sequence ID" value="NZ_NOKQ01000196.1"/>
</dbReference>
<evidence type="ECO:0000256" key="1">
    <source>
        <dbReference type="ARBA" id="ARBA00008345"/>
    </source>
</evidence>
<comment type="pathway">
    <text evidence="10">Cofactor biosynthesis; pyridoxal 5'-phosphate biosynthesis.</text>
</comment>
<dbReference type="InterPro" id="IPR029062">
    <property type="entry name" value="Class_I_gatase-like"/>
</dbReference>
<dbReference type="Pfam" id="PF01174">
    <property type="entry name" value="SNO"/>
    <property type="match status" value="1"/>
</dbReference>
<name>A0A264W4B6_9BACL</name>
<dbReference type="PROSITE" id="PS51130">
    <property type="entry name" value="PDXT_SNO_2"/>
    <property type="match status" value="1"/>
</dbReference>
<comment type="caution">
    <text evidence="13">The sequence shown here is derived from an EMBL/GenBank/DDBJ whole genome shotgun (WGS) entry which is preliminary data.</text>
</comment>
<feature type="binding site" evidence="10 12">
    <location>
        <begin position="47"/>
        <end position="49"/>
    </location>
    <ligand>
        <name>L-glutamine</name>
        <dbReference type="ChEBI" id="CHEBI:58359"/>
    </ligand>
</feature>
<keyword evidence="2 10" id="KW-0378">Hydrolase</keyword>
<comment type="function">
    <text evidence="8 10">Catalyzes the hydrolysis of glutamine to glutamate and ammonia as part of the biosynthesis of pyridoxal 5'-phosphate. The resulting ammonia molecule is channeled to the active site of PdxS.</text>
</comment>
<dbReference type="PANTHER" id="PTHR31559">
    <property type="entry name" value="PYRIDOXAL 5'-PHOSPHATE SYNTHASE SUBUNIT SNO"/>
    <property type="match status" value="1"/>
</dbReference>
<dbReference type="EMBL" id="NOKQ01000196">
    <property type="protein sequence ID" value="OZS78448.1"/>
    <property type="molecule type" value="Genomic_DNA"/>
</dbReference>
<comment type="catalytic activity">
    <reaction evidence="7 10">
        <text>L-glutamine + H2O = L-glutamate + NH4(+)</text>
        <dbReference type="Rhea" id="RHEA:15889"/>
        <dbReference type="ChEBI" id="CHEBI:15377"/>
        <dbReference type="ChEBI" id="CHEBI:28938"/>
        <dbReference type="ChEBI" id="CHEBI:29985"/>
        <dbReference type="ChEBI" id="CHEBI:58359"/>
        <dbReference type="EC" id="3.5.1.2"/>
    </reaction>
</comment>
<evidence type="ECO:0000256" key="12">
    <source>
        <dbReference type="PIRSR" id="PIRSR005639-2"/>
    </source>
</evidence>
<dbReference type="GO" id="GO:0004359">
    <property type="term" value="F:glutaminase activity"/>
    <property type="evidence" value="ECO:0007669"/>
    <property type="project" value="UniProtKB-UniRule"/>
</dbReference>
<dbReference type="GO" id="GO:0036381">
    <property type="term" value="F:pyridoxal 5'-phosphate synthase (glutamine hydrolysing) activity"/>
    <property type="evidence" value="ECO:0007669"/>
    <property type="project" value="UniProtKB-UniRule"/>
</dbReference>
<evidence type="ECO:0000256" key="2">
    <source>
        <dbReference type="ARBA" id="ARBA00022801"/>
    </source>
</evidence>
<dbReference type="CDD" id="cd01749">
    <property type="entry name" value="GATase1_PB"/>
    <property type="match status" value="1"/>
</dbReference>
<dbReference type="EC" id="4.3.3.6" evidence="10"/>
<evidence type="ECO:0000256" key="8">
    <source>
        <dbReference type="ARBA" id="ARBA00054599"/>
    </source>
</evidence>
<dbReference type="SUPFAM" id="SSF52317">
    <property type="entry name" value="Class I glutamine amidotransferase-like"/>
    <property type="match status" value="1"/>
</dbReference>